<dbReference type="PROSITE" id="PS50048">
    <property type="entry name" value="ZN2_CY6_FUNGAL_2"/>
    <property type="match status" value="1"/>
</dbReference>
<dbReference type="GO" id="GO:0008270">
    <property type="term" value="F:zinc ion binding"/>
    <property type="evidence" value="ECO:0007669"/>
    <property type="project" value="InterPro"/>
</dbReference>
<dbReference type="CDD" id="cd00067">
    <property type="entry name" value="GAL4"/>
    <property type="match status" value="1"/>
</dbReference>
<dbReference type="SUPFAM" id="SSF57701">
    <property type="entry name" value="Zn2/Cys6 DNA-binding domain"/>
    <property type="match status" value="1"/>
</dbReference>
<evidence type="ECO:0000259" key="2">
    <source>
        <dbReference type="PROSITE" id="PS50048"/>
    </source>
</evidence>
<dbReference type="InterPro" id="IPR036864">
    <property type="entry name" value="Zn2-C6_fun-type_DNA-bd_sf"/>
</dbReference>
<feature type="region of interest" description="Disordered" evidence="1">
    <location>
        <begin position="1"/>
        <end position="32"/>
    </location>
</feature>
<dbReference type="OrthoDB" id="4216928at2759"/>
<protein>
    <recommendedName>
        <fullName evidence="2">Zn(2)-C6 fungal-type domain-containing protein</fullName>
    </recommendedName>
</protein>
<feature type="domain" description="Zn(2)-C6 fungal-type" evidence="2">
    <location>
        <begin position="58"/>
        <end position="90"/>
    </location>
</feature>
<dbReference type="GO" id="GO:0000981">
    <property type="term" value="F:DNA-binding transcription factor activity, RNA polymerase II-specific"/>
    <property type="evidence" value="ECO:0007669"/>
    <property type="project" value="InterPro"/>
</dbReference>
<dbReference type="InterPro" id="IPR001138">
    <property type="entry name" value="Zn2Cys6_DnaBD"/>
</dbReference>
<reference evidence="3 4" key="1">
    <citation type="journal article" date="2015" name="Fungal Genet. Biol.">
        <title>Evolution of novel wood decay mechanisms in Agaricales revealed by the genome sequences of Fistulina hepatica and Cylindrobasidium torrendii.</title>
        <authorList>
            <person name="Floudas D."/>
            <person name="Held B.W."/>
            <person name="Riley R."/>
            <person name="Nagy L.G."/>
            <person name="Koehler G."/>
            <person name="Ransdell A.S."/>
            <person name="Younus H."/>
            <person name="Chow J."/>
            <person name="Chiniquy J."/>
            <person name="Lipzen A."/>
            <person name="Tritt A."/>
            <person name="Sun H."/>
            <person name="Haridas S."/>
            <person name="LaButti K."/>
            <person name="Ohm R.A."/>
            <person name="Kues U."/>
            <person name="Blanchette R.A."/>
            <person name="Grigoriev I.V."/>
            <person name="Minto R.E."/>
            <person name="Hibbett D.S."/>
        </authorList>
    </citation>
    <scope>NUCLEOTIDE SEQUENCE [LARGE SCALE GENOMIC DNA]</scope>
    <source>
        <strain evidence="3 4">FP15055 ss-10</strain>
    </source>
</reference>
<name>A0A0D7B2A8_9AGAR</name>
<dbReference type="AlphaFoldDB" id="A0A0D7B2A8"/>
<dbReference type="EMBL" id="KN880622">
    <property type="protein sequence ID" value="KIY64718.1"/>
    <property type="molecule type" value="Genomic_DNA"/>
</dbReference>
<dbReference type="Pfam" id="PF00172">
    <property type="entry name" value="Zn_clus"/>
    <property type="match status" value="1"/>
</dbReference>
<keyword evidence="4" id="KW-1185">Reference proteome</keyword>
<proteinExistence type="predicted"/>
<dbReference type="SMART" id="SM00066">
    <property type="entry name" value="GAL4"/>
    <property type="match status" value="1"/>
</dbReference>
<evidence type="ECO:0000313" key="4">
    <source>
        <dbReference type="Proteomes" id="UP000054007"/>
    </source>
</evidence>
<dbReference type="Gene3D" id="4.10.240.10">
    <property type="entry name" value="Zn(2)-C6 fungal-type DNA-binding domain"/>
    <property type="match status" value="1"/>
</dbReference>
<evidence type="ECO:0000256" key="1">
    <source>
        <dbReference type="SAM" id="MobiDB-lite"/>
    </source>
</evidence>
<gene>
    <name evidence="3" type="ORF">CYLTODRAFT_88046</name>
</gene>
<organism evidence="3 4">
    <name type="scientific">Cylindrobasidium torrendii FP15055 ss-10</name>
    <dbReference type="NCBI Taxonomy" id="1314674"/>
    <lineage>
        <taxon>Eukaryota</taxon>
        <taxon>Fungi</taxon>
        <taxon>Dikarya</taxon>
        <taxon>Basidiomycota</taxon>
        <taxon>Agaricomycotina</taxon>
        <taxon>Agaricomycetes</taxon>
        <taxon>Agaricomycetidae</taxon>
        <taxon>Agaricales</taxon>
        <taxon>Marasmiineae</taxon>
        <taxon>Physalacriaceae</taxon>
        <taxon>Cylindrobasidium</taxon>
    </lineage>
</organism>
<sequence>MSDDFSGNSQASTSYVTPPDSTSACNTPPSRSLTRRVSAQTLQLAPVGSVPPGRRPWVCEPCRISKKRCDLGRPACQKCIRTKRAHLCVLPGDEASSIEEELKARVRYLEEAVRLRRVAARILHGDKAPIVEIPVPNLQPALLHIFLPHRVQVGICPTPQRLAAFQRQDTSSLHPALLHVAELWGQYNDDLEKEKRLDIMVVNESAAKRKTLLDRTISFCQDKRIDSTSLLQTYSILAVFLGSVGQGSRAREMLFAASTHIMQRDIHLLSLVESNSKKTVLTTEEELLSILASLLFVDQANFVCLRSPTLLPDYLYKELPMLSVCSQASSGVDGADGLQAIL</sequence>
<evidence type="ECO:0000313" key="3">
    <source>
        <dbReference type="EMBL" id="KIY64718.1"/>
    </source>
</evidence>
<accession>A0A0D7B2A8</accession>
<dbReference type="Proteomes" id="UP000054007">
    <property type="component" value="Unassembled WGS sequence"/>
</dbReference>